<gene>
    <name evidence="2" type="ORF">PLEPLA_LOCUS29546</name>
</gene>
<feature type="compositionally biased region" description="Basic and acidic residues" evidence="1">
    <location>
        <begin position="22"/>
        <end position="50"/>
    </location>
</feature>
<dbReference type="AlphaFoldDB" id="A0A9N7V0J7"/>
<keyword evidence="3" id="KW-1185">Reference proteome</keyword>
<dbReference type="EMBL" id="CADEAL010002715">
    <property type="protein sequence ID" value="CAB1441819.1"/>
    <property type="molecule type" value="Genomic_DNA"/>
</dbReference>
<sequence length="145" mass="16269">MAHRTPLRMCRSQSSDSIHQARQRERERERGEGEERRSKQRLRGERERCKTTGNKGEASEEDKAPLPTRLTDPATSTLVHPLSAGLTSRYRAGPNNGRPRHVGGDRWTGRRDAWAAALARIGPMHVSLNADEPITSLQMDISHAI</sequence>
<feature type="region of interest" description="Disordered" evidence="1">
    <location>
        <begin position="1"/>
        <end position="107"/>
    </location>
</feature>
<reference evidence="2" key="1">
    <citation type="submission" date="2020-03" db="EMBL/GenBank/DDBJ databases">
        <authorList>
            <person name="Weist P."/>
        </authorList>
    </citation>
    <scope>NUCLEOTIDE SEQUENCE</scope>
</reference>
<name>A0A9N7V0J7_PLEPL</name>
<evidence type="ECO:0000256" key="1">
    <source>
        <dbReference type="SAM" id="MobiDB-lite"/>
    </source>
</evidence>
<accession>A0A9N7V0J7</accession>
<evidence type="ECO:0000313" key="3">
    <source>
        <dbReference type="Proteomes" id="UP001153269"/>
    </source>
</evidence>
<organism evidence="2 3">
    <name type="scientific">Pleuronectes platessa</name>
    <name type="common">European plaice</name>
    <dbReference type="NCBI Taxonomy" id="8262"/>
    <lineage>
        <taxon>Eukaryota</taxon>
        <taxon>Metazoa</taxon>
        <taxon>Chordata</taxon>
        <taxon>Craniata</taxon>
        <taxon>Vertebrata</taxon>
        <taxon>Euteleostomi</taxon>
        <taxon>Actinopterygii</taxon>
        <taxon>Neopterygii</taxon>
        <taxon>Teleostei</taxon>
        <taxon>Neoteleostei</taxon>
        <taxon>Acanthomorphata</taxon>
        <taxon>Carangaria</taxon>
        <taxon>Pleuronectiformes</taxon>
        <taxon>Pleuronectoidei</taxon>
        <taxon>Pleuronectidae</taxon>
        <taxon>Pleuronectes</taxon>
    </lineage>
</organism>
<protein>
    <submittedName>
        <fullName evidence="2">Uncharacterized protein</fullName>
    </submittedName>
</protein>
<dbReference type="Proteomes" id="UP001153269">
    <property type="component" value="Unassembled WGS sequence"/>
</dbReference>
<evidence type="ECO:0000313" key="2">
    <source>
        <dbReference type="EMBL" id="CAB1441819.1"/>
    </source>
</evidence>
<proteinExistence type="predicted"/>
<comment type="caution">
    <text evidence="2">The sequence shown here is derived from an EMBL/GenBank/DDBJ whole genome shotgun (WGS) entry which is preliminary data.</text>
</comment>
<feature type="compositionally biased region" description="Polar residues" evidence="1">
    <location>
        <begin position="11"/>
        <end position="20"/>
    </location>
</feature>